<gene>
    <name evidence="1" type="ORF">BVC80_1731g50</name>
</gene>
<dbReference type="AlphaFoldDB" id="A0A200Q901"/>
<dbReference type="InParanoid" id="A0A200Q901"/>
<reference evidence="1 2" key="1">
    <citation type="journal article" date="2017" name="Mol. Plant">
        <title>The Genome of Medicinal Plant Macleaya cordata Provides New Insights into Benzylisoquinoline Alkaloids Metabolism.</title>
        <authorList>
            <person name="Liu X."/>
            <person name="Liu Y."/>
            <person name="Huang P."/>
            <person name="Ma Y."/>
            <person name="Qing Z."/>
            <person name="Tang Q."/>
            <person name="Cao H."/>
            <person name="Cheng P."/>
            <person name="Zheng Y."/>
            <person name="Yuan Z."/>
            <person name="Zhou Y."/>
            <person name="Liu J."/>
            <person name="Tang Z."/>
            <person name="Zhuo Y."/>
            <person name="Zhang Y."/>
            <person name="Yu L."/>
            <person name="Huang J."/>
            <person name="Yang P."/>
            <person name="Peng Q."/>
            <person name="Zhang J."/>
            <person name="Jiang W."/>
            <person name="Zhang Z."/>
            <person name="Lin K."/>
            <person name="Ro D.K."/>
            <person name="Chen X."/>
            <person name="Xiong X."/>
            <person name="Shang Y."/>
            <person name="Huang S."/>
            <person name="Zeng J."/>
        </authorList>
    </citation>
    <scope>NUCLEOTIDE SEQUENCE [LARGE SCALE GENOMIC DNA]</scope>
    <source>
        <strain evidence="2">cv. BLH2017</strain>
        <tissue evidence="1">Root</tissue>
    </source>
</reference>
<proteinExistence type="predicted"/>
<dbReference type="STRING" id="56857.A0A200Q901"/>
<sequence length="136" mass="15350">MRAAKQGRLLCQLAVCCSKKERKKTSFLLLLLEVDVKQLGAPRFLLQPTNQPTVAFDSVKVKSDGFQLLDWRVWDKGLLKILEEEFSGPPLIVVAELFIGLVFCMWASLSVPGKFLSIHPDSEENRFDFLISIPSI</sequence>
<dbReference type="Proteomes" id="UP000195402">
    <property type="component" value="Unassembled WGS sequence"/>
</dbReference>
<dbReference type="OrthoDB" id="44756at2759"/>
<protein>
    <submittedName>
        <fullName evidence="1">Uncharacterized protein</fullName>
    </submittedName>
</protein>
<name>A0A200Q901_MACCD</name>
<comment type="caution">
    <text evidence="1">The sequence shown here is derived from an EMBL/GenBank/DDBJ whole genome shotgun (WGS) entry which is preliminary data.</text>
</comment>
<keyword evidence="2" id="KW-1185">Reference proteome</keyword>
<organism evidence="1 2">
    <name type="scientific">Macleaya cordata</name>
    <name type="common">Five-seeded plume-poppy</name>
    <name type="synonym">Bocconia cordata</name>
    <dbReference type="NCBI Taxonomy" id="56857"/>
    <lineage>
        <taxon>Eukaryota</taxon>
        <taxon>Viridiplantae</taxon>
        <taxon>Streptophyta</taxon>
        <taxon>Embryophyta</taxon>
        <taxon>Tracheophyta</taxon>
        <taxon>Spermatophyta</taxon>
        <taxon>Magnoliopsida</taxon>
        <taxon>Ranunculales</taxon>
        <taxon>Papaveraceae</taxon>
        <taxon>Papaveroideae</taxon>
        <taxon>Macleaya</taxon>
    </lineage>
</organism>
<dbReference type="EMBL" id="MVGT01002668">
    <property type="protein sequence ID" value="OVA06973.1"/>
    <property type="molecule type" value="Genomic_DNA"/>
</dbReference>
<accession>A0A200Q901</accession>
<evidence type="ECO:0000313" key="1">
    <source>
        <dbReference type="EMBL" id="OVA06973.1"/>
    </source>
</evidence>
<evidence type="ECO:0000313" key="2">
    <source>
        <dbReference type="Proteomes" id="UP000195402"/>
    </source>
</evidence>